<keyword evidence="4" id="KW-1185">Reference proteome</keyword>
<dbReference type="PANTHER" id="PTHR43485">
    <property type="entry name" value="HYDROGENASE-4 COMPONENT G"/>
    <property type="match status" value="1"/>
</dbReference>
<dbReference type="GO" id="GO:0051287">
    <property type="term" value="F:NAD binding"/>
    <property type="evidence" value="ECO:0007669"/>
    <property type="project" value="InterPro"/>
</dbReference>
<feature type="domain" description="NADH-quinone oxidoreductase subunit D" evidence="2">
    <location>
        <begin position="282"/>
        <end position="435"/>
    </location>
</feature>
<dbReference type="PANTHER" id="PTHR43485:SF1">
    <property type="entry name" value="FORMATE HYDROGENLYASE SUBUNIT 5-RELATED"/>
    <property type="match status" value="1"/>
</dbReference>
<proteinExistence type="predicted"/>
<dbReference type="EMBL" id="JACHIE010000001">
    <property type="protein sequence ID" value="MBB6455910.1"/>
    <property type="molecule type" value="Genomic_DNA"/>
</dbReference>
<accession>A0A841QBU8</accession>
<keyword evidence="1" id="KW-0560">Oxidoreductase</keyword>
<evidence type="ECO:0000256" key="1">
    <source>
        <dbReference type="ARBA" id="ARBA00023002"/>
    </source>
</evidence>
<comment type="caution">
    <text evidence="3">The sequence shown here is derived from an EMBL/GenBank/DDBJ whole genome shotgun (WGS) entry which is preliminary data.</text>
</comment>
<dbReference type="GO" id="GO:0048038">
    <property type="term" value="F:quinone binding"/>
    <property type="evidence" value="ECO:0007669"/>
    <property type="project" value="InterPro"/>
</dbReference>
<evidence type="ECO:0000313" key="3">
    <source>
        <dbReference type="EMBL" id="MBB6455910.1"/>
    </source>
</evidence>
<dbReference type="SUPFAM" id="SSF143243">
    <property type="entry name" value="Nqo5-like"/>
    <property type="match status" value="1"/>
</dbReference>
<gene>
    <name evidence="3" type="ORF">HNR55_000471</name>
</gene>
<dbReference type="Gene3D" id="1.10.645.10">
    <property type="entry name" value="Cytochrome-c3 Hydrogenase, chain B"/>
    <property type="match status" value="1"/>
</dbReference>
<protein>
    <submittedName>
        <fullName evidence="3">Ni,Fe-hydrogenase III large subunit</fullName>
    </submittedName>
</protein>
<evidence type="ECO:0000313" key="4">
    <source>
        <dbReference type="Proteomes" id="UP000578000"/>
    </source>
</evidence>
<dbReference type="SUPFAM" id="SSF56762">
    <property type="entry name" value="HydB/Nqo4-like"/>
    <property type="match status" value="1"/>
</dbReference>
<dbReference type="Proteomes" id="UP000578000">
    <property type="component" value="Unassembled WGS sequence"/>
</dbReference>
<dbReference type="GO" id="GO:0016651">
    <property type="term" value="F:oxidoreductase activity, acting on NAD(P)H"/>
    <property type="evidence" value="ECO:0007669"/>
    <property type="project" value="InterPro"/>
</dbReference>
<dbReference type="InterPro" id="IPR001135">
    <property type="entry name" value="NADH_Q_OxRdtase_suD"/>
</dbReference>
<sequence>MLGADRYGFSGTIGHDAGGVLMDVAALIYAGEQTSTPWRFRLGELAWRDMVDMLKRDDLPFVGLWCDGADVHALFLPDGHPLAATLALEGGRYPALSPARVAASLYERAIYDLFGAEAMWAVDVRCLLDHDVWSAAPPLCAAPGRGGQRKGLVAFQPSDAMAAAKGRVEERGPATGDLAPPFYTRLVLSGTLVANAETQTGYAHRGIAARSRHARVEDVCRLSSRVAAGSSVAHQVAFCQAVENACNAQVEAEVALLRVALLEMERLFQHLYTLAGMARLAGAQLVASHCMALREKLVAEAAPITGSRLLMDVCIPGGLSVRDATQMGDLCARLYELGQKAYPQLVLLWREYPGLSALLGRVGRILADDLERIGLDGPVARAAGWDCDGRRMMPAYDGLWRYTSGRQNGTAEDRALLLLDEMEESLRMLDLASARIGLNAGGTVPLSMQDGEGTGLVEGPWGGVLYWVRLAHGRVAEAFCRKPETSALLVFEQALPNHEAEDAALLACSLGMNAAALDG</sequence>
<evidence type="ECO:0000259" key="2">
    <source>
        <dbReference type="Pfam" id="PF00346"/>
    </source>
</evidence>
<dbReference type="InterPro" id="IPR037232">
    <property type="entry name" value="NADH_quin_OxRdtase_su_C/D-like"/>
</dbReference>
<name>A0A841QBU8_9PROT</name>
<organism evidence="3 4">
    <name type="scientific">Acetobacter lovaniensis</name>
    <dbReference type="NCBI Taxonomy" id="104100"/>
    <lineage>
        <taxon>Bacteria</taxon>
        <taxon>Pseudomonadati</taxon>
        <taxon>Pseudomonadota</taxon>
        <taxon>Alphaproteobacteria</taxon>
        <taxon>Acetobacterales</taxon>
        <taxon>Acetobacteraceae</taxon>
        <taxon>Acetobacter</taxon>
    </lineage>
</organism>
<dbReference type="InterPro" id="IPR029014">
    <property type="entry name" value="NiFe-Hase_large"/>
</dbReference>
<reference evidence="3 4" key="1">
    <citation type="submission" date="2020-08" db="EMBL/GenBank/DDBJ databases">
        <title>Genomic Encyclopedia of Type Strains, Phase IV (KMG-IV): sequencing the most valuable type-strain genomes for metagenomic binning, comparative biology and taxonomic classification.</title>
        <authorList>
            <person name="Goeker M."/>
        </authorList>
    </citation>
    <scope>NUCLEOTIDE SEQUENCE [LARGE SCALE GENOMIC DNA]</scope>
    <source>
        <strain evidence="3 4">DSM 4491</strain>
    </source>
</reference>
<dbReference type="Pfam" id="PF00346">
    <property type="entry name" value="Complex1_49kDa"/>
    <property type="match status" value="1"/>
</dbReference>
<dbReference type="AlphaFoldDB" id="A0A841QBU8"/>
<dbReference type="InterPro" id="IPR052197">
    <property type="entry name" value="ComplexI_49kDa-like"/>
</dbReference>
<dbReference type="RefSeq" id="WP_242005381.1">
    <property type="nucleotide sequence ID" value="NZ_BAABDB010000006.1"/>
</dbReference>